<evidence type="ECO:0000259" key="1">
    <source>
        <dbReference type="PROSITE" id="PS50848"/>
    </source>
</evidence>
<organism evidence="2 3">
    <name type="scientific">Chara braunii</name>
    <name type="common">Braun's stonewort</name>
    <dbReference type="NCBI Taxonomy" id="69332"/>
    <lineage>
        <taxon>Eukaryota</taxon>
        <taxon>Viridiplantae</taxon>
        <taxon>Streptophyta</taxon>
        <taxon>Charophyceae</taxon>
        <taxon>Charales</taxon>
        <taxon>Characeae</taxon>
        <taxon>Chara</taxon>
    </lineage>
</organism>
<dbReference type="InterPro" id="IPR002913">
    <property type="entry name" value="START_lipid-bd_dom"/>
</dbReference>
<evidence type="ECO:0000313" key="3">
    <source>
        <dbReference type="Proteomes" id="UP000265515"/>
    </source>
</evidence>
<dbReference type="OrthoDB" id="9970435at2759"/>
<accession>A0A388LAK2</accession>
<dbReference type="CDD" id="cd00177">
    <property type="entry name" value="START"/>
    <property type="match status" value="1"/>
</dbReference>
<dbReference type="AlphaFoldDB" id="A0A388LAK2"/>
<dbReference type="Pfam" id="PF01852">
    <property type="entry name" value="START"/>
    <property type="match status" value="1"/>
</dbReference>
<dbReference type="Proteomes" id="UP000265515">
    <property type="component" value="Unassembled WGS sequence"/>
</dbReference>
<keyword evidence="3" id="KW-1185">Reference proteome</keyword>
<dbReference type="GO" id="GO:0008289">
    <property type="term" value="F:lipid binding"/>
    <property type="evidence" value="ECO:0007669"/>
    <property type="project" value="InterPro"/>
</dbReference>
<dbReference type="PANTHER" id="PTHR12136:SF117">
    <property type="entry name" value="PROTEIN ENHANCED DISEASE RESISTANCE 2 C-TERMINAL DOMAIN-CONTAINING PROTEIN"/>
    <property type="match status" value="1"/>
</dbReference>
<gene>
    <name evidence="2" type="ORF">CBR_g29264</name>
</gene>
<dbReference type="Gramene" id="GBG79213">
    <property type="protein sequence ID" value="GBG79213"/>
    <property type="gene ID" value="CBR_g29264"/>
</dbReference>
<dbReference type="Gene3D" id="3.30.530.20">
    <property type="match status" value="1"/>
</dbReference>
<sequence>MEGGNEDGRAKLTTIEKTAVAAAVTAVLFCYQQKRALGRMRAQICAEEVLVEGLDTVAIIEAVVQVVDVSRVPDTLPVPEGSPPCIDAVKGDGILPGLDKQGYCFVKEKGTPWLGDCRIDGGRNHICTTHCHVQRGIPPGYICHNWLDLSGGEKDAYTDGGTVSTWRLVRCENGLRYFSEISESPGLFKLPVMKSVGVVKAAPSEVFDLVMSYRKERMMWDSTFEEGRVIERIDGHTDILYVALRQQFTFSRQRDFCFSRYWKREDSGQYLVFFKSLAHPKCPHRPGYVRAVIYSKFLSLQCCGHNY</sequence>
<dbReference type="PROSITE" id="PS50848">
    <property type="entry name" value="START"/>
    <property type="match status" value="1"/>
</dbReference>
<dbReference type="EMBL" id="BFEA01000314">
    <property type="protein sequence ID" value="GBG79213.1"/>
    <property type="molecule type" value="Genomic_DNA"/>
</dbReference>
<dbReference type="InterPro" id="IPR023393">
    <property type="entry name" value="START-like_dom_sf"/>
</dbReference>
<protein>
    <recommendedName>
        <fullName evidence="1">START domain-containing protein</fullName>
    </recommendedName>
</protein>
<dbReference type="InterPro" id="IPR045096">
    <property type="entry name" value="EDR2-like"/>
</dbReference>
<dbReference type="PANTHER" id="PTHR12136">
    <property type="entry name" value="ENHANCED DISEASE RESISTANCE-RELATED"/>
    <property type="match status" value="1"/>
</dbReference>
<dbReference type="SUPFAM" id="SSF55961">
    <property type="entry name" value="Bet v1-like"/>
    <property type="match status" value="1"/>
</dbReference>
<comment type="caution">
    <text evidence="2">The sequence shown here is derived from an EMBL/GenBank/DDBJ whole genome shotgun (WGS) entry which is preliminary data.</text>
</comment>
<evidence type="ECO:0000313" key="2">
    <source>
        <dbReference type="EMBL" id="GBG79213.1"/>
    </source>
</evidence>
<reference evidence="2 3" key="1">
    <citation type="journal article" date="2018" name="Cell">
        <title>The Chara Genome: Secondary Complexity and Implications for Plant Terrestrialization.</title>
        <authorList>
            <person name="Nishiyama T."/>
            <person name="Sakayama H."/>
            <person name="Vries J.D."/>
            <person name="Buschmann H."/>
            <person name="Saint-Marcoux D."/>
            <person name="Ullrich K.K."/>
            <person name="Haas F.B."/>
            <person name="Vanderstraeten L."/>
            <person name="Becker D."/>
            <person name="Lang D."/>
            <person name="Vosolsobe S."/>
            <person name="Rombauts S."/>
            <person name="Wilhelmsson P.K.I."/>
            <person name="Janitza P."/>
            <person name="Kern R."/>
            <person name="Heyl A."/>
            <person name="Rumpler F."/>
            <person name="Villalobos L.I.A.C."/>
            <person name="Clay J.M."/>
            <person name="Skokan R."/>
            <person name="Toyoda A."/>
            <person name="Suzuki Y."/>
            <person name="Kagoshima H."/>
            <person name="Schijlen E."/>
            <person name="Tajeshwar N."/>
            <person name="Catarino B."/>
            <person name="Hetherington A.J."/>
            <person name="Saltykova A."/>
            <person name="Bonnot C."/>
            <person name="Breuninger H."/>
            <person name="Symeonidi A."/>
            <person name="Radhakrishnan G.V."/>
            <person name="Van Nieuwerburgh F."/>
            <person name="Deforce D."/>
            <person name="Chang C."/>
            <person name="Karol K.G."/>
            <person name="Hedrich R."/>
            <person name="Ulvskov P."/>
            <person name="Glockner G."/>
            <person name="Delwiche C.F."/>
            <person name="Petrasek J."/>
            <person name="Van de Peer Y."/>
            <person name="Friml J."/>
            <person name="Beilby M."/>
            <person name="Dolan L."/>
            <person name="Kohara Y."/>
            <person name="Sugano S."/>
            <person name="Fujiyama A."/>
            <person name="Delaux P.-M."/>
            <person name="Quint M."/>
            <person name="TheiBen G."/>
            <person name="Hagemann M."/>
            <person name="Harholt J."/>
            <person name="Dunand C."/>
            <person name="Zachgo S."/>
            <person name="Langdale J."/>
            <person name="Maumus F."/>
            <person name="Straeten D.V.D."/>
            <person name="Gould S.B."/>
            <person name="Rensing S.A."/>
        </authorList>
    </citation>
    <scope>NUCLEOTIDE SEQUENCE [LARGE SCALE GENOMIC DNA]</scope>
    <source>
        <strain evidence="2 3">S276</strain>
    </source>
</reference>
<proteinExistence type="predicted"/>
<name>A0A388LAK2_CHABU</name>
<feature type="domain" description="START" evidence="1">
    <location>
        <begin position="166"/>
        <end position="291"/>
    </location>
</feature>